<dbReference type="GO" id="GO:0008146">
    <property type="term" value="F:sulfotransferase activity"/>
    <property type="evidence" value="ECO:0007669"/>
    <property type="project" value="InterPro"/>
</dbReference>
<reference evidence="1 2" key="1">
    <citation type="submission" date="2019-08" db="EMBL/GenBank/DDBJ databases">
        <title>Formosa sediminis sp. nov., isolated from marine sediment.</title>
        <authorList>
            <person name="Cao W.R."/>
        </authorList>
    </citation>
    <scope>NUCLEOTIDE SEQUENCE [LARGE SCALE GENOMIC DNA]</scope>
    <source>
        <strain evidence="1 2">1494</strain>
    </source>
</reference>
<keyword evidence="2" id="KW-1185">Reference proteome</keyword>
<evidence type="ECO:0000313" key="1">
    <source>
        <dbReference type="EMBL" id="TYA57271.1"/>
    </source>
</evidence>
<dbReference type="InterPro" id="IPR053259">
    <property type="entry name" value="Golvesin-related_Golgi"/>
</dbReference>
<proteinExistence type="predicted"/>
<accession>A0A5D0GEQ8</accession>
<dbReference type="PANTHER" id="PTHR32301:SF6">
    <property type="entry name" value="GOLVESIN-RELATED"/>
    <property type="match status" value="1"/>
</dbReference>
<evidence type="ECO:0000313" key="2">
    <source>
        <dbReference type="Proteomes" id="UP000324550"/>
    </source>
</evidence>
<protein>
    <submittedName>
        <fullName evidence="1">Sulfotransferase family protein</fullName>
    </submittedName>
</protein>
<organism evidence="1 2">
    <name type="scientific">Formosa maritima</name>
    <dbReference type="NCBI Taxonomy" id="2592046"/>
    <lineage>
        <taxon>Bacteria</taxon>
        <taxon>Pseudomonadati</taxon>
        <taxon>Bacteroidota</taxon>
        <taxon>Flavobacteriia</taxon>
        <taxon>Flavobacteriales</taxon>
        <taxon>Flavobacteriaceae</taxon>
        <taxon>Formosa</taxon>
    </lineage>
</organism>
<dbReference type="InterPro" id="IPR027417">
    <property type="entry name" value="P-loop_NTPase"/>
</dbReference>
<dbReference type="EMBL" id="VSFC01000023">
    <property type="protein sequence ID" value="TYA57271.1"/>
    <property type="molecule type" value="Genomic_DNA"/>
</dbReference>
<sequence length="372" mass="44203">MIMSSKNIFIHIPKTGGTTINCVMNKTQWQTKPDFNYRHIIYETKRSNTKDIFNPINYDKYLEYNLFMLLRNPIDRIISEYYFIKDRTEFISLIKPVPRNLKEYIINNQTQNYMVGFLVGKRMYDEELVTEDDLDLVINTIKNLDINVGIFEEYSKSLLYFSTVTRMILPKEIEVKRITLNRPKVENIPNEIKELIEKNNVLDFKLYNYCLKKFNLKTQDLNNTKTLNFIGDKYNYVLKYTERFNLLEIGLKDKRFINNNQQFFNELNNYLHHTLKLKSGKNYVQLWNDCFINTFKITFPNSTISSLLGNLNVNEEPLYITEEICSILNKSLIGKTNSTYKKSLSFNKDFINFEKLNKNKGVISKLKSMLFD</sequence>
<name>A0A5D0GEQ8_9FLAO</name>
<dbReference type="AlphaFoldDB" id="A0A5D0GEQ8"/>
<dbReference type="PANTHER" id="PTHR32301">
    <property type="entry name" value="COUNTIN RECEPTOR CNR3-RELATED"/>
    <property type="match status" value="1"/>
</dbReference>
<dbReference type="Proteomes" id="UP000324550">
    <property type="component" value="Unassembled WGS sequence"/>
</dbReference>
<dbReference type="GO" id="GO:0016020">
    <property type="term" value="C:membrane"/>
    <property type="evidence" value="ECO:0007669"/>
    <property type="project" value="InterPro"/>
</dbReference>
<dbReference type="Pfam" id="PF03567">
    <property type="entry name" value="Sulfotransfer_2"/>
    <property type="match status" value="1"/>
</dbReference>
<dbReference type="InterPro" id="IPR005331">
    <property type="entry name" value="Sulfotransferase"/>
</dbReference>
<comment type="caution">
    <text evidence="1">The sequence shown here is derived from an EMBL/GenBank/DDBJ whole genome shotgun (WGS) entry which is preliminary data.</text>
</comment>
<gene>
    <name evidence="1" type="ORF">FVF61_05020</name>
</gene>
<dbReference type="Gene3D" id="3.40.50.300">
    <property type="entry name" value="P-loop containing nucleotide triphosphate hydrolases"/>
    <property type="match status" value="1"/>
</dbReference>
<keyword evidence="1" id="KW-0808">Transferase</keyword>